<reference evidence="2" key="1">
    <citation type="submission" date="2018-11" db="EMBL/GenBank/DDBJ databases">
        <authorList>
            <consortium name="Pathogen Informatics"/>
        </authorList>
    </citation>
    <scope>NUCLEOTIDE SEQUENCE</scope>
</reference>
<gene>
    <name evidence="2" type="ORF">PXEA_LOCUS18539</name>
</gene>
<accession>A0A448X0U3</accession>
<keyword evidence="3" id="KW-1185">Reference proteome</keyword>
<protein>
    <recommendedName>
        <fullName evidence="4">Secreted protein</fullName>
    </recommendedName>
</protein>
<feature type="chain" id="PRO_5019503351" description="Secreted protein" evidence="1">
    <location>
        <begin position="17"/>
        <end position="143"/>
    </location>
</feature>
<name>A0A448X0U3_9PLAT</name>
<proteinExistence type="predicted"/>
<dbReference type="AlphaFoldDB" id="A0A448X0U3"/>
<organism evidence="2 3">
    <name type="scientific">Protopolystoma xenopodis</name>
    <dbReference type="NCBI Taxonomy" id="117903"/>
    <lineage>
        <taxon>Eukaryota</taxon>
        <taxon>Metazoa</taxon>
        <taxon>Spiralia</taxon>
        <taxon>Lophotrochozoa</taxon>
        <taxon>Platyhelminthes</taxon>
        <taxon>Monogenea</taxon>
        <taxon>Polyopisthocotylea</taxon>
        <taxon>Polystomatidea</taxon>
        <taxon>Polystomatidae</taxon>
        <taxon>Protopolystoma</taxon>
    </lineage>
</organism>
<evidence type="ECO:0008006" key="4">
    <source>
        <dbReference type="Google" id="ProtNLM"/>
    </source>
</evidence>
<feature type="signal peptide" evidence="1">
    <location>
        <begin position="1"/>
        <end position="16"/>
    </location>
</feature>
<comment type="caution">
    <text evidence="2">The sequence shown here is derived from an EMBL/GenBank/DDBJ whole genome shotgun (WGS) entry which is preliminary data.</text>
</comment>
<evidence type="ECO:0000313" key="3">
    <source>
        <dbReference type="Proteomes" id="UP000784294"/>
    </source>
</evidence>
<evidence type="ECO:0000256" key="1">
    <source>
        <dbReference type="SAM" id="SignalP"/>
    </source>
</evidence>
<keyword evidence="1" id="KW-0732">Signal</keyword>
<dbReference type="EMBL" id="CAAALY010071676">
    <property type="protein sequence ID" value="VEL25099.1"/>
    <property type="molecule type" value="Genomic_DNA"/>
</dbReference>
<dbReference type="Proteomes" id="UP000784294">
    <property type="component" value="Unassembled WGS sequence"/>
</dbReference>
<evidence type="ECO:0000313" key="2">
    <source>
        <dbReference type="EMBL" id="VEL25099.1"/>
    </source>
</evidence>
<sequence>MLQSVIARLLTRTTLSLSFSSHTPCWWWDGQNELDAAFHQTPLASFAAVGGGLAGFGYFSPRDASVSPSVVLLGAARMKAFLARLPPALPVCPCASILLRSGWLYVCRLVCPSARRSVHLIASGLRRDLLLSHFAHHTFGKAA</sequence>